<feature type="domain" description="UVR" evidence="6">
    <location>
        <begin position="196"/>
        <end position="231"/>
    </location>
</feature>
<dbReference type="InterPro" id="IPR047296">
    <property type="entry name" value="GIY-YIG_UvrC_Cho"/>
</dbReference>
<evidence type="ECO:0000256" key="1">
    <source>
        <dbReference type="ARBA" id="ARBA00022490"/>
    </source>
</evidence>
<dbReference type="PANTHER" id="PTHR30562:SF1">
    <property type="entry name" value="UVRABC SYSTEM PROTEIN C"/>
    <property type="match status" value="1"/>
</dbReference>
<keyword evidence="1" id="KW-0963">Cytoplasm</keyword>
<evidence type="ECO:0000256" key="5">
    <source>
        <dbReference type="ARBA" id="ARBA00023204"/>
    </source>
</evidence>
<dbReference type="InterPro" id="IPR036876">
    <property type="entry name" value="UVR_dom_sf"/>
</dbReference>
<dbReference type="AlphaFoldDB" id="A0A845QTQ5"/>
<dbReference type="SMART" id="SM00465">
    <property type="entry name" value="GIYc"/>
    <property type="match status" value="1"/>
</dbReference>
<evidence type="ECO:0000256" key="2">
    <source>
        <dbReference type="ARBA" id="ARBA00022763"/>
    </source>
</evidence>
<dbReference type="RefSeq" id="WP_160195869.1">
    <property type="nucleotide sequence ID" value="NZ_QXXA01000001.1"/>
</dbReference>
<dbReference type="PROSITE" id="PS50151">
    <property type="entry name" value="UVR"/>
    <property type="match status" value="1"/>
</dbReference>
<dbReference type="FunFam" id="3.40.1440.10:FF:000001">
    <property type="entry name" value="UvrABC system protein C"/>
    <property type="match status" value="1"/>
</dbReference>
<proteinExistence type="predicted"/>
<dbReference type="InterPro" id="IPR000305">
    <property type="entry name" value="GIY-YIG_endonuc"/>
</dbReference>
<comment type="caution">
    <text evidence="8">The sequence shown here is derived from an EMBL/GenBank/DDBJ whole genome shotgun (WGS) entry which is preliminary data.</text>
</comment>
<dbReference type="EMBL" id="QXXA01000001">
    <property type="protein sequence ID" value="NBI05360.1"/>
    <property type="molecule type" value="Genomic_DNA"/>
</dbReference>
<dbReference type="SUPFAM" id="SSF46600">
    <property type="entry name" value="C-terminal UvrC-binding domain of UvrB"/>
    <property type="match status" value="1"/>
</dbReference>
<dbReference type="OrthoDB" id="9804933at2"/>
<keyword evidence="5" id="KW-0234">DNA repair</keyword>
<dbReference type="CDD" id="cd10434">
    <property type="entry name" value="GIY-YIG_UvrC_Cho"/>
    <property type="match status" value="1"/>
</dbReference>
<dbReference type="PANTHER" id="PTHR30562">
    <property type="entry name" value="UVRC/OXIDOREDUCTASE"/>
    <property type="match status" value="1"/>
</dbReference>
<dbReference type="InterPro" id="IPR001943">
    <property type="entry name" value="UVR_dom"/>
</dbReference>
<evidence type="ECO:0000259" key="7">
    <source>
        <dbReference type="PROSITE" id="PS50164"/>
    </source>
</evidence>
<feature type="domain" description="GIY-YIG" evidence="7">
    <location>
        <begin position="10"/>
        <end position="89"/>
    </location>
</feature>
<dbReference type="Pfam" id="PF01541">
    <property type="entry name" value="GIY-YIG"/>
    <property type="match status" value="1"/>
</dbReference>
<dbReference type="GO" id="GO:0004518">
    <property type="term" value="F:nuclease activity"/>
    <property type="evidence" value="ECO:0007669"/>
    <property type="project" value="UniProtKB-KW"/>
</dbReference>
<dbReference type="Gene3D" id="3.40.1440.10">
    <property type="entry name" value="GIY-YIG endonuclease"/>
    <property type="match status" value="1"/>
</dbReference>
<accession>A0A845QTQ5</accession>
<dbReference type="Pfam" id="PF02151">
    <property type="entry name" value="UVR"/>
    <property type="match status" value="1"/>
</dbReference>
<keyword evidence="2" id="KW-0227">DNA damage</keyword>
<protein>
    <recommendedName>
        <fullName evidence="10">Excinuclease ABC subunit C</fullName>
    </recommendedName>
</protein>
<dbReference type="GO" id="GO:0006289">
    <property type="term" value="P:nucleotide-excision repair"/>
    <property type="evidence" value="ECO:0007669"/>
    <property type="project" value="InterPro"/>
</dbReference>
<dbReference type="Proteomes" id="UP000467132">
    <property type="component" value="Unassembled WGS sequence"/>
</dbReference>
<evidence type="ECO:0000256" key="4">
    <source>
        <dbReference type="ARBA" id="ARBA00022881"/>
    </source>
</evidence>
<dbReference type="InterPro" id="IPR035901">
    <property type="entry name" value="GIY-YIG_endonuc_sf"/>
</dbReference>
<dbReference type="PROSITE" id="PS50164">
    <property type="entry name" value="GIY_YIG"/>
    <property type="match status" value="1"/>
</dbReference>
<dbReference type="Gene3D" id="4.10.860.10">
    <property type="entry name" value="UVR domain"/>
    <property type="match status" value="1"/>
</dbReference>
<reference evidence="8 9" key="1">
    <citation type="submission" date="2018-08" db="EMBL/GenBank/DDBJ databases">
        <title>Murine metabolic-syndrome-specific gut microbial biobank.</title>
        <authorList>
            <person name="Liu C."/>
        </authorList>
    </citation>
    <scope>NUCLEOTIDE SEQUENCE [LARGE SCALE GENOMIC DNA]</scope>
    <source>
        <strain evidence="8 9">583</strain>
    </source>
</reference>
<dbReference type="InterPro" id="IPR050066">
    <property type="entry name" value="UvrABC_protein_C"/>
</dbReference>
<keyword evidence="9" id="KW-1185">Reference proteome</keyword>
<gene>
    <name evidence="8" type="ORF">D3Z33_00635</name>
</gene>
<keyword evidence="4" id="KW-0267">Excision nuclease</keyword>
<keyword evidence="3" id="KW-0228">DNA excision</keyword>
<evidence type="ECO:0000256" key="3">
    <source>
        <dbReference type="ARBA" id="ARBA00022769"/>
    </source>
</evidence>
<evidence type="ECO:0000313" key="9">
    <source>
        <dbReference type="Proteomes" id="UP000467132"/>
    </source>
</evidence>
<evidence type="ECO:0008006" key="10">
    <source>
        <dbReference type="Google" id="ProtNLM"/>
    </source>
</evidence>
<evidence type="ECO:0000259" key="6">
    <source>
        <dbReference type="PROSITE" id="PS50151"/>
    </source>
</evidence>
<dbReference type="SUPFAM" id="SSF82771">
    <property type="entry name" value="GIY-YIG endonuclease"/>
    <property type="match status" value="1"/>
</dbReference>
<evidence type="ECO:0000313" key="8">
    <source>
        <dbReference type="EMBL" id="NBI05360.1"/>
    </source>
</evidence>
<name>A0A845QTQ5_9CLOT</name>
<organism evidence="8 9">
    <name type="scientific">Senegalia massiliensis</name>
    <dbReference type="NCBI Taxonomy" id="1720316"/>
    <lineage>
        <taxon>Bacteria</taxon>
        <taxon>Bacillati</taxon>
        <taxon>Bacillota</taxon>
        <taxon>Clostridia</taxon>
        <taxon>Eubacteriales</taxon>
        <taxon>Clostridiaceae</taxon>
        <taxon>Senegalia</taxon>
    </lineage>
</organism>
<dbReference type="GO" id="GO:0009380">
    <property type="term" value="C:excinuclease repair complex"/>
    <property type="evidence" value="ECO:0007669"/>
    <property type="project" value="TreeGrafter"/>
</dbReference>
<sequence length="355" mass="42339">MSINLKKLPELPGVYIFKDKYKNIIYIGKSKCLKKRIKQYFYKSKNDSRKIENLKFNIHDLDYIVTDTELEALILESKMIKKHKPKYNSLLKDFKSYPYIKITNEEFPIIKTCYKIKDDNALYFGPYNRKNLVYGVVEYINELFPIRKCGNNKKKKPCLYYHLGKCLCPYSKQRDVKAEYEHMINKIINILNGDGKYLLKKLEEKMKYYSKNLNFEKAANYRDKLSKFRTLIYNQKIISKALSQREIIIIERDIKTNKKIYFIRGGRILHTFSISSINENVYGDIRKFLYPLINKQKSYQEILLQEQIDEAQIIETWVNNNDVKYVDVEESMDINTLTNKIYTVLSILDKEKNVV</sequence>